<evidence type="ECO:0000313" key="1">
    <source>
        <dbReference type="EMBL" id="GEM80297.1"/>
    </source>
</evidence>
<dbReference type="EMBL" id="BJXK01000010">
    <property type="protein sequence ID" value="GEM80297.1"/>
    <property type="molecule type" value="Genomic_DNA"/>
</dbReference>
<dbReference type="AlphaFoldDB" id="A0A511QTC3"/>
<protein>
    <submittedName>
        <fullName evidence="1">Uncharacterized protein</fullName>
    </submittedName>
</protein>
<proteinExistence type="predicted"/>
<gene>
    <name evidence="1" type="ORF">VSU01S_25420</name>
</gene>
<accession>A0A511QTC3</accession>
<keyword evidence="2" id="KW-1185">Reference proteome</keyword>
<evidence type="ECO:0000313" key="2">
    <source>
        <dbReference type="Proteomes" id="UP000321113"/>
    </source>
</evidence>
<name>A0A511QTC3_9VIBR</name>
<comment type="caution">
    <text evidence="1">The sequence shown here is derived from an EMBL/GenBank/DDBJ whole genome shotgun (WGS) entry which is preliminary data.</text>
</comment>
<reference evidence="1 2" key="1">
    <citation type="submission" date="2019-07" db="EMBL/GenBank/DDBJ databases">
        <title>Whole genome shotgun sequence of Vibrio superstes NBRC 103154.</title>
        <authorList>
            <person name="Hosoyama A."/>
            <person name="Uohara A."/>
            <person name="Ohji S."/>
            <person name="Ichikawa N."/>
        </authorList>
    </citation>
    <scope>NUCLEOTIDE SEQUENCE [LARGE SCALE GENOMIC DNA]</scope>
    <source>
        <strain evidence="1 2">NBRC 103154</strain>
    </source>
</reference>
<organism evidence="1 2">
    <name type="scientific">Vibrio superstes NBRC 103154</name>
    <dbReference type="NCBI Taxonomy" id="1219062"/>
    <lineage>
        <taxon>Bacteria</taxon>
        <taxon>Pseudomonadati</taxon>
        <taxon>Pseudomonadota</taxon>
        <taxon>Gammaproteobacteria</taxon>
        <taxon>Vibrionales</taxon>
        <taxon>Vibrionaceae</taxon>
        <taxon>Vibrio</taxon>
    </lineage>
</organism>
<dbReference type="Proteomes" id="UP000321113">
    <property type="component" value="Unassembled WGS sequence"/>
</dbReference>
<sequence>MPLAFAIVGKAEARATEVIMVKRESDRLEDCLVDTADMMDGSLFVDIMFQIYN</sequence>